<accession>J3MES3</accession>
<keyword evidence="1" id="KW-0812">Transmembrane</keyword>
<keyword evidence="1" id="KW-1133">Transmembrane helix</keyword>
<reference evidence="2" key="2">
    <citation type="submission" date="2013-04" db="UniProtKB">
        <authorList>
            <consortium name="EnsemblPlants"/>
        </authorList>
    </citation>
    <scope>IDENTIFICATION</scope>
</reference>
<organism evidence="2">
    <name type="scientific">Oryza brachyantha</name>
    <name type="common">malo sina</name>
    <dbReference type="NCBI Taxonomy" id="4533"/>
    <lineage>
        <taxon>Eukaryota</taxon>
        <taxon>Viridiplantae</taxon>
        <taxon>Streptophyta</taxon>
        <taxon>Embryophyta</taxon>
        <taxon>Tracheophyta</taxon>
        <taxon>Spermatophyta</taxon>
        <taxon>Magnoliopsida</taxon>
        <taxon>Liliopsida</taxon>
        <taxon>Poales</taxon>
        <taxon>Poaceae</taxon>
        <taxon>BOP clade</taxon>
        <taxon>Oryzoideae</taxon>
        <taxon>Oryzeae</taxon>
        <taxon>Oryzinae</taxon>
        <taxon>Oryza</taxon>
    </lineage>
</organism>
<sequence>MLGPPPSPPSSWVLVLGSTTTSACRQCRRGAARKGTAIFSYTCAGLTSVAVVAAVVVFYCSRLVRSHAPVTASVPLWVPATCRHDT</sequence>
<keyword evidence="1" id="KW-0472">Membrane</keyword>
<reference evidence="2" key="1">
    <citation type="journal article" date="2013" name="Nat. Commun.">
        <title>Whole-genome sequencing of Oryza brachyantha reveals mechanisms underlying Oryza genome evolution.</title>
        <authorList>
            <person name="Chen J."/>
            <person name="Huang Q."/>
            <person name="Gao D."/>
            <person name="Wang J."/>
            <person name="Lang Y."/>
            <person name="Liu T."/>
            <person name="Li B."/>
            <person name="Bai Z."/>
            <person name="Luis Goicoechea J."/>
            <person name="Liang C."/>
            <person name="Chen C."/>
            <person name="Zhang W."/>
            <person name="Sun S."/>
            <person name="Liao Y."/>
            <person name="Zhang X."/>
            <person name="Yang L."/>
            <person name="Song C."/>
            <person name="Wang M."/>
            <person name="Shi J."/>
            <person name="Liu G."/>
            <person name="Liu J."/>
            <person name="Zhou H."/>
            <person name="Zhou W."/>
            <person name="Yu Q."/>
            <person name="An N."/>
            <person name="Chen Y."/>
            <person name="Cai Q."/>
            <person name="Wang B."/>
            <person name="Liu B."/>
            <person name="Min J."/>
            <person name="Huang Y."/>
            <person name="Wu H."/>
            <person name="Li Z."/>
            <person name="Zhang Y."/>
            <person name="Yin Y."/>
            <person name="Song W."/>
            <person name="Jiang J."/>
            <person name="Jackson S.A."/>
            <person name="Wing R.A."/>
            <person name="Wang J."/>
            <person name="Chen M."/>
        </authorList>
    </citation>
    <scope>NUCLEOTIDE SEQUENCE [LARGE SCALE GENOMIC DNA]</scope>
    <source>
        <strain evidence="2">cv. IRGC 101232</strain>
    </source>
</reference>
<keyword evidence="3" id="KW-1185">Reference proteome</keyword>
<protein>
    <submittedName>
        <fullName evidence="2">Uncharacterized protein</fullName>
    </submittedName>
</protein>
<dbReference type="EnsemblPlants" id="OB06G25170.1">
    <property type="protein sequence ID" value="OB06G25170.1"/>
    <property type="gene ID" value="OB06G25170"/>
</dbReference>
<dbReference type="Proteomes" id="UP000006038">
    <property type="component" value="Chromosome 6"/>
</dbReference>
<dbReference type="Gramene" id="OB06G25170.1">
    <property type="protein sequence ID" value="OB06G25170.1"/>
    <property type="gene ID" value="OB06G25170"/>
</dbReference>
<evidence type="ECO:0000313" key="3">
    <source>
        <dbReference type="Proteomes" id="UP000006038"/>
    </source>
</evidence>
<dbReference type="AlphaFoldDB" id="J3MES3"/>
<dbReference type="HOGENOM" id="CLU_2501553_0_0_1"/>
<name>J3MES3_ORYBR</name>
<evidence type="ECO:0000313" key="2">
    <source>
        <dbReference type="EnsemblPlants" id="OB06G25170.1"/>
    </source>
</evidence>
<evidence type="ECO:0000256" key="1">
    <source>
        <dbReference type="SAM" id="Phobius"/>
    </source>
</evidence>
<proteinExistence type="predicted"/>
<feature type="transmembrane region" description="Helical" evidence="1">
    <location>
        <begin position="38"/>
        <end position="60"/>
    </location>
</feature>